<evidence type="ECO:0000313" key="3">
    <source>
        <dbReference type="Proteomes" id="UP001597079"/>
    </source>
</evidence>
<dbReference type="SUPFAM" id="SSF51658">
    <property type="entry name" value="Xylose isomerase-like"/>
    <property type="match status" value="1"/>
</dbReference>
<dbReference type="Proteomes" id="UP001597079">
    <property type="component" value="Unassembled WGS sequence"/>
</dbReference>
<accession>A0ABW4JHT7</accession>
<feature type="domain" description="Xylose isomerase-like TIM barrel" evidence="1">
    <location>
        <begin position="20"/>
        <end position="255"/>
    </location>
</feature>
<protein>
    <submittedName>
        <fullName evidence="2">Sugar phosphate isomerase/epimerase family protein</fullName>
    </submittedName>
</protein>
<dbReference type="RefSeq" id="WP_377943150.1">
    <property type="nucleotide sequence ID" value="NZ_JBHUCX010000028.1"/>
</dbReference>
<dbReference type="InterPro" id="IPR013022">
    <property type="entry name" value="Xyl_isomerase-like_TIM-brl"/>
</dbReference>
<reference evidence="3" key="1">
    <citation type="journal article" date="2019" name="Int. J. Syst. Evol. Microbiol.">
        <title>The Global Catalogue of Microorganisms (GCM) 10K type strain sequencing project: providing services to taxonomists for standard genome sequencing and annotation.</title>
        <authorList>
            <consortium name="The Broad Institute Genomics Platform"/>
            <consortium name="The Broad Institute Genome Sequencing Center for Infectious Disease"/>
            <person name="Wu L."/>
            <person name="Ma J."/>
        </authorList>
    </citation>
    <scope>NUCLEOTIDE SEQUENCE [LARGE SCALE GENOMIC DNA]</scope>
    <source>
        <strain evidence="3">CGMCC 1.12286</strain>
    </source>
</reference>
<evidence type="ECO:0000313" key="2">
    <source>
        <dbReference type="EMBL" id="MFD1675276.1"/>
    </source>
</evidence>
<keyword evidence="2" id="KW-0413">Isomerase</keyword>
<sequence>MNIGVVTRSFPELTNEEAAELIASEGFQSIELCLSQKDSNYWVYNGRSDLSTFTDEQSKRIVDLYRARGLEVPALGVFTNLLELDDDGWQANLDYFERMMQIAAVNEIPFVSTECGFIPGQRGIHVDAYESRFDRLKQALIWLTERAEKYDVTVALESCVLDVVPSAKRTVDLIAQVGSNRLRVLLDPANLIANNTEEEMFHHLSAHVAYFHGKDRHVNDTMGSAVGDGDIDWVKFLQLYQENTPDVPFILEYVTKANFCEIRDRVLAALAGNGRKSPVGDIS</sequence>
<proteinExistence type="predicted"/>
<evidence type="ECO:0000259" key="1">
    <source>
        <dbReference type="Pfam" id="PF01261"/>
    </source>
</evidence>
<dbReference type="GO" id="GO:0016853">
    <property type="term" value="F:isomerase activity"/>
    <property type="evidence" value="ECO:0007669"/>
    <property type="project" value="UniProtKB-KW"/>
</dbReference>
<name>A0ABW4JHT7_9BACL</name>
<dbReference type="Gene3D" id="3.20.20.150">
    <property type="entry name" value="Divalent-metal-dependent TIM barrel enzymes"/>
    <property type="match status" value="1"/>
</dbReference>
<comment type="caution">
    <text evidence="2">The sequence shown here is derived from an EMBL/GenBank/DDBJ whole genome shotgun (WGS) entry which is preliminary data.</text>
</comment>
<dbReference type="PANTHER" id="PTHR12110">
    <property type="entry name" value="HYDROXYPYRUVATE ISOMERASE"/>
    <property type="match status" value="1"/>
</dbReference>
<dbReference type="EMBL" id="JBHUCX010000028">
    <property type="protein sequence ID" value="MFD1675276.1"/>
    <property type="molecule type" value="Genomic_DNA"/>
</dbReference>
<keyword evidence="3" id="KW-1185">Reference proteome</keyword>
<dbReference type="InterPro" id="IPR050312">
    <property type="entry name" value="IolE/XylAMocC-like"/>
</dbReference>
<dbReference type="Pfam" id="PF01261">
    <property type="entry name" value="AP_endonuc_2"/>
    <property type="match status" value="1"/>
</dbReference>
<gene>
    <name evidence="2" type="ORF">ACFSB2_11275</name>
</gene>
<organism evidence="2 3">
    <name type="scientific">Alicyclobacillus fodiniaquatilis</name>
    <dbReference type="NCBI Taxonomy" id="1661150"/>
    <lineage>
        <taxon>Bacteria</taxon>
        <taxon>Bacillati</taxon>
        <taxon>Bacillota</taxon>
        <taxon>Bacilli</taxon>
        <taxon>Bacillales</taxon>
        <taxon>Alicyclobacillaceae</taxon>
        <taxon>Alicyclobacillus</taxon>
    </lineage>
</organism>
<dbReference type="InterPro" id="IPR036237">
    <property type="entry name" value="Xyl_isomerase-like_sf"/>
</dbReference>